<dbReference type="EMBL" id="JABFTP020000021">
    <property type="protein sequence ID" value="KAL3270276.1"/>
    <property type="molecule type" value="Genomic_DNA"/>
</dbReference>
<feature type="transmembrane region" description="Helical" evidence="9">
    <location>
        <begin position="94"/>
        <end position="114"/>
    </location>
</feature>
<feature type="transmembrane region" description="Helical" evidence="9">
    <location>
        <begin position="216"/>
        <end position="235"/>
    </location>
</feature>
<dbReference type="GO" id="GO:0015858">
    <property type="term" value="P:nucleoside transport"/>
    <property type="evidence" value="ECO:0007669"/>
    <property type="project" value="UniProtKB-ARBA"/>
</dbReference>
<protein>
    <submittedName>
        <fullName evidence="10">Uncharacterized protein</fullName>
    </submittedName>
</protein>
<evidence type="ECO:0000256" key="7">
    <source>
        <dbReference type="SAM" id="Coils"/>
    </source>
</evidence>
<evidence type="ECO:0000256" key="9">
    <source>
        <dbReference type="SAM" id="Phobius"/>
    </source>
</evidence>
<gene>
    <name evidence="10" type="ORF">HHI36_009328</name>
</gene>
<keyword evidence="4 9" id="KW-0812">Transmembrane</keyword>
<dbReference type="Proteomes" id="UP001516400">
    <property type="component" value="Unassembled WGS sequence"/>
</dbReference>
<dbReference type="PANTHER" id="PTHR10332:SF88">
    <property type="entry name" value="EQUILIBRATIVE NUCLEOSIDE TRANSPORTER 1, ISOFORM A"/>
    <property type="match status" value="1"/>
</dbReference>
<evidence type="ECO:0000313" key="10">
    <source>
        <dbReference type="EMBL" id="KAL3270276.1"/>
    </source>
</evidence>
<dbReference type="InterPro" id="IPR002259">
    <property type="entry name" value="Eqnu_transpt"/>
</dbReference>
<dbReference type="Pfam" id="PF01733">
    <property type="entry name" value="Nucleoside_tran"/>
    <property type="match status" value="1"/>
</dbReference>
<evidence type="ECO:0000256" key="8">
    <source>
        <dbReference type="SAM" id="MobiDB-lite"/>
    </source>
</evidence>
<evidence type="ECO:0000313" key="11">
    <source>
        <dbReference type="Proteomes" id="UP001516400"/>
    </source>
</evidence>
<feature type="transmembrane region" description="Helical" evidence="9">
    <location>
        <begin position="152"/>
        <end position="172"/>
    </location>
</feature>
<name>A0ABD2MV23_9CUCU</name>
<sequence>MDNERESSVRNLFQGSRKKPGQSTAKMGNTQVDRYNASIILFYFLGIMTQVTNNFIINPQLYWRYKFRTIGEPWDPASNTTNEMQNDFTAEFSVVANTAAVIGLGIAIVVGRLFGSITRIFGGLCGFIVGFVVLSISAMINTDTWQKEYLCSVLVLFFVLTCFGSVFLVALFEMAAKFTPNYYAATISGQAVCGIFSSAIQILTLMQNVPASTSGLLYFSVAIVCIVLTTLAFYLTMRNSSFFRYHLEQVKIQEDQKEEITKDIIFMVLRKQLLYSLVMVLVFGATAMVHPSITSTVREIETLKLKEKIAVLEKENSDLVNKIETMRQEHRNTELELEKKLKRIMQPEKKWCRWTPEDIASAISLRSVTA</sequence>
<feature type="transmembrane region" description="Helical" evidence="9">
    <location>
        <begin position="35"/>
        <end position="57"/>
    </location>
</feature>
<feature type="transmembrane region" description="Helical" evidence="9">
    <location>
        <begin position="121"/>
        <end position="140"/>
    </location>
</feature>
<evidence type="ECO:0000256" key="1">
    <source>
        <dbReference type="ARBA" id="ARBA00004141"/>
    </source>
</evidence>
<dbReference type="AlphaFoldDB" id="A0ABD2MV23"/>
<keyword evidence="3" id="KW-0813">Transport</keyword>
<dbReference type="PRINTS" id="PR01130">
    <property type="entry name" value="DERENTRNSPRT"/>
</dbReference>
<accession>A0ABD2MV23</accession>
<organism evidence="10 11">
    <name type="scientific">Cryptolaemus montrouzieri</name>
    <dbReference type="NCBI Taxonomy" id="559131"/>
    <lineage>
        <taxon>Eukaryota</taxon>
        <taxon>Metazoa</taxon>
        <taxon>Ecdysozoa</taxon>
        <taxon>Arthropoda</taxon>
        <taxon>Hexapoda</taxon>
        <taxon>Insecta</taxon>
        <taxon>Pterygota</taxon>
        <taxon>Neoptera</taxon>
        <taxon>Endopterygota</taxon>
        <taxon>Coleoptera</taxon>
        <taxon>Polyphaga</taxon>
        <taxon>Cucujiformia</taxon>
        <taxon>Coccinelloidea</taxon>
        <taxon>Coccinellidae</taxon>
        <taxon>Scymninae</taxon>
        <taxon>Scymnini</taxon>
        <taxon>Cryptolaemus</taxon>
    </lineage>
</organism>
<dbReference type="GO" id="GO:0016020">
    <property type="term" value="C:membrane"/>
    <property type="evidence" value="ECO:0007669"/>
    <property type="project" value="UniProtKB-SubCell"/>
</dbReference>
<feature type="transmembrane region" description="Helical" evidence="9">
    <location>
        <begin position="273"/>
        <end position="293"/>
    </location>
</feature>
<dbReference type="PANTHER" id="PTHR10332">
    <property type="entry name" value="EQUILIBRATIVE NUCLEOSIDE TRANSPORTER"/>
    <property type="match status" value="1"/>
</dbReference>
<comment type="subcellular location">
    <subcellularLocation>
        <location evidence="1">Membrane</location>
        <topology evidence="1">Multi-pass membrane protein</topology>
    </subcellularLocation>
</comment>
<reference evidence="10 11" key="1">
    <citation type="journal article" date="2021" name="BMC Biol.">
        <title>Horizontally acquired antibacterial genes associated with adaptive radiation of ladybird beetles.</title>
        <authorList>
            <person name="Li H.S."/>
            <person name="Tang X.F."/>
            <person name="Huang Y.H."/>
            <person name="Xu Z.Y."/>
            <person name="Chen M.L."/>
            <person name="Du X.Y."/>
            <person name="Qiu B.Y."/>
            <person name="Chen P.T."/>
            <person name="Zhang W."/>
            <person name="Slipinski A."/>
            <person name="Escalona H.E."/>
            <person name="Waterhouse R.M."/>
            <person name="Zwick A."/>
            <person name="Pang H."/>
        </authorList>
    </citation>
    <scope>NUCLEOTIDE SEQUENCE [LARGE SCALE GENOMIC DNA]</scope>
    <source>
        <strain evidence="10">SYSU2018</strain>
    </source>
</reference>
<evidence type="ECO:0000256" key="6">
    <source>
        <dbReference type="ARBA" id="ARBA00023136"/>
    </source>
</evidence>
<proteinExistence type="inferred from homology"/>
<evidence type="ECO:0000256" key="4">
    <source>
        <dbReference type="ARBA" id="ARBA00022692"/>
    </source>
</evidence>
<feature type="region of interest" description="Disordered" evidence="8">
    <location>
        <begin position="1"/>
        <end position="27"/>
    </location>
</feature>
<keyword evidence="7" id="KW-0175">Coiled coil</keyword>
<keyword evidence="5 9" id="KW-1133">Transmembrane helix</keyword>
<dbReference type="GO" id="GO:0022857">
    <property type="term" value="F:transmembrane transporter activity"/>
    <property type="evidence" value="ECO:0007669"/>
    <property type="project" value="UniProtKB-ARBA"/>
</dbReference>
<evidence type="ECO:0000256" key="5">
    <source>
        <dbReference type="ARBA" id="ARBA00022989"/>
    </source>
</evidence>
<feature type="coiled-coil region" evidence="7">
    <location>
        <begin position="302"/>
        <end position="343"/>
    </location>
</feature>
<comment type="similarity">
    <text evidence="2">Belongs to the SLC29A/ENT transporter (TC 2.A.57) family.</text>
</comment>
<evidence type="ECO:0000256" key="2">
    <source>
        <dbReference type="ARBA" id="ARBA00007965"/>
    </source>
</evidence>
<comment type="caution">
    <text evidence="10">The sequence shown here is derived from an EMBL/GenBank/DDBJ whole genome shotgun (WGS) entry which is preliminary data.</text>
</comment>
<keyword evidence="11" id="KW-1185">Reference proteome</keyword>
<feature type="transmembrane region" description="Helical" evidence="9">
    <location>
        <begin position="184"/>
        <end position="204"/>
    </location>
</feature>
<evidence type="ECO:0000256" key="3">
    <source>
        <dbReference type="ARBA" id="ARBA00022448"/>
    </source>
</evidence>
<keyword evidence="6 9" id="KW-0472">Membrane</keyword>